<keyword evidence="1" id="KW-0732">Signal</keyword>
<protein>
    <recommendedName>
        <fullName evidence="4">Lipoprotein</fullName>
    </recommendedName>
</protein>
<evidence type="ECO:0000313" key="3">
    <source>
        <dbReference type="Proteomes" id="UP001597459"/>
    </source>
</evidence>
<dbReference type="EMBL" id="JBHULX010000048">
    <property type="protein sequence ID" value="MFD2593577.1"/>
    <property type="molecule type" value="Genomic_DNA"/>
</dbReference>
<dbReference type="PROSITE" id="PS51257">
    <property type="entry name" value="PROKAR_LIPOPROTEIN"/>
    <property type="match status" value="1"/>
</dbReference>
<feature type="signal peptide" evidence="1">
    <location>
        <begin position="1"/>
        <end position="21"/>
    </location>
</feature>
<evidence type="ECO:0008006" key="4">
    <source>
        <dbReference type="Google" id="ProtNLM"/>
    </source>
</evidence>
<evidence type="ECO:0000256" key="1">
    <source>
        <dbReference type="SAM" id="SignalP"/>
    </source>
</evidence>
<dbReference type="Proteomes" id="UP001597459">
    <property type="component" value="Unassembled WGS sequence"/>
</dbReference>
<feature type="chain" id="PRO_5045065022" description="Lipoprotein" evidence="1">
    <location>
        <begin position="22"/>
        <end position="395"/>
    </location>
</feature>
<name>A0ABW5NEV2_9FLAO</name>
<organism evidence="2 3">
    <name type="scientific">Aquimarina hainanensis</name>
    <dbReference type="NCBI Taxonomy" id="1578017"/>
    <lineage>
        <taxon>Bacteria</taxon>
        <taxon>Pseudomonadati</taxon>
        <taxon>Bacteroidota</taxon>
        <taxon>Flavobacteriia</taxon>
        <taxon>Flavobacteriales</taxon>
        <taxon>Flavobacteriaceae</taxon>
        <taxon>Aquimarina</taxon>
    </lineage>
</organism>
<proteinExistence type="predicted"/>
<sequence length="395" mass="46526">MKKLLLFLCITLILGSCSSVKKNQEALNTGNYDSVIQSSLKQLQRGKDKKRKQPYIPLLEDAYAKVVARDINTISYLEKDQNPANYEKIFRTYQQLKSRQERIRPILPLFIVNENRNAVFEMKSYDTQIISYKNKVSEYLYTTSKNALESAHNKMEYRKVYEDLNYLNKINPNYKDVNRLIEVAHFKGTDFVIVNMKNKTDVIIPRRLEEDMLNFSTYGLDDLWTVYHSKAQSRIKYDYSMEVAFREINISPERVRERELSREKVITDGWEYLLDENGEVVIDKEGNKVKVDKTKTVRCTYYEFQQFKAANVVGNVQYRNLRTKQLLDAFPLSSEYVFEHIYANHSGDRRALEDELVRFLGLQAVPFPSNEQMVYDSGEDLKNKLKGIITRYRFN</sequence>
<dbReference type="RefSeq" id="WP_176030928.1">
    <property type="nucleotide sequence ID" value="NZ_JBHSJV010000001.1"/>
</dbReference>
<keyword evidence="3" id="KW-1185">Reference proteome</keyword>
<reference evidence="3" key="1">
    <citation type="journal article" date="2019" name="Int. J. Syst. Evol. Microbiol.">
        <title>The Global Catalogue of Microorganisms (GCM) 10K type strain sequencing project: providing services to taxonomists for standard genome sequencing and annotation.</title>
        <authorList>
            <consortium name="The Broad Institute Genomics Platform"/>
            <consortium name="The Broad Institute Genome Sequencing Center for Infectious Disease"/>
            <person name="Wu L."/>
            <person name="Ma J."/>
        </authorList>
    </citation>
    <scope>NUCLEOTIDE SEQUENCE [LARGE SCALE GENOMIC DNA]</scope>
    <source>
        <strain evidence="3">KCTC 42423</strain>
    </source>
</reference>
<evidence type="ECO:0000313" key="2">
    <source>
        <dbReference type="EMBL" id="MFD2593577.1"/>
    </source>
</evidence>
<gene>
    <name evidence="2" type="ORF">ACFSTE_22255</name>
</gene>
<comment type="caution">
    <text evidence="2">The sequence shown here is derived from an EMBL/GenBank/DDBJ whole genome shotgun (WGS) entry which is preliminary data.</text>
</comment>
<accession>A0ABW5NEV2</accession>